<reference evidence="3 4" key="1">
    <citation type="submission" date="2019-12" db="EMBL/GenBank/DDBJ databases">
        <authorList>
            <person name="Wolfe R."/>
            <person name="Danczak R."/>
            <person name="Wilkins M."/>
        </authorList>
    </citation>
    <scope>NUCLEOTIDE SEQUENCE [LARGE SCALE GENOMIC DNA]</scope>
    <source>
        <strain evidence="3">X2_MaxBin.013</strain>
    </source>
</reference>
<protein>
    <submittedName>
        <fullName evidence="3">Uncharacterized protein</fullName>
    </submittedName>
</protein>
<name>A0A833L2E2_UNCSA</name>
<evidence type="ECO:0000313" key="4">
    <source>
        <dbReference type="Proteomes" id="UP000488506"/>
    </source>
</evidence>
<dbReference type="EMBL" id="WPAF01000002">
    <property type="protein sequence ID" value="KAF0135144.1"/>
    <property type="molecule type" value="Genomic_DNA"/>
</dbReference>
<evidence type="ECO:0000256" key="2">
    <source>
        <dbReference type="SAM" id="Phobius"/>
    </source>
</evidence>
<feature type="transmembrane region" description="Helical" evidence="2">
    <location>
        <begin position="212"/>
        <end position="233"/>
    </location>
</feature>
<evidence type="ECO:0000256" key="1">
    <source>
        <dbReference type="SAM" id="Coils"/>
    </source>
</evidence>
<proteinExistence type="predicted"/>
<comment type="caution">
    <text evidence="3">The sequence shown here is derived from an EMBL/GenBank/DDBJ whole genome shotgun (WGS) entry which is preliminary data.</text>
</comment>
<organism evidence="3 4">
    <name type="scientific">Candidatus Saganbacteria bacterium</name>
    <dbReference type="NCBI Taxonomy" id="2575572"/>
    <lineage>
        <taxon>Bacteria</taxon>
        <taxon>Bacillati</taxon>
        <taxon>Saganbacteria</taxon>
    </lineage>
</organism>
<gene>
    <name evidence="3" type="ORF">FD145_282</name>
</gene>
<keyword evidence="2" id="KW-0472">Membrane</keyword>
<evidence type="ECO:0000313" key="3">
    <source>
        <dbReference type="EMBL" id="KAF0135144.1"/>
    </source>
</evidence>
<accession>A0A833L2E2</accession>
<sequence>MGLAGSAGNNKSFAVNFGSSFRPFASRFDVARHIQSLSSNLPATEENKIISRLHSLGIIKPHINDFESLKSIQADDIRKRITSNRLEMALYSMVNVHPEIPAEQKDAPCEVEFINTSNQVSIVNPKLRTRAISRTTDIVWGIYQSITSALPESSSTLHLKLFGLNIPLSQKTGMAAAFGATALTAFNAYAISSGLSSVLALPLIGSLLASPALALIGGVLGAASIATLVLTICNPAFRETFIRSVFPLLAFGASLGVRYLLLAIGAGGFVQFLGSFGTLVALHAVRGCLSHYLIELPRIKTLASDPITKEHLAKRDTAYKILNQLKDVAQGIFTPDSWIEVEMKDPKDTVQSKDNLLPDDKTIERKTVLNVMAWLQTQSKIADLSSEHKEAAEELYTLIEFFKKQWEKEGKKTDSQDFASKITSEVVLYMSDHARQINDFRQPNQWLIGLTRISRIYNWFYPALLIPCWVSGSFNPLSALVFGAIFFSQIYYSVGAVWYNKITETSEYIENTGFAELGEVGSIDKTAVKKILNGLPLDHANKVMADLFKDPNAELLYFKHNYRFTATTYDETILPYDKKEEILSLLDGNRPGISTVRYSNKGTLSRNGALPAYMQADILNYVLYGKNYHVIFNNDSPNHFWFEVVGSTQMARQIEGRMQVILEKLNDPRYSAHFNRMNAREKLKLAFALSIKEFDMDPMRMIDHATNFVYPSGPASGAPMRFRDGHSWYQTAIGKQSVGDRGGEIACFSTLVSLINSAVEAEDNYAKFKKQVEKLKAKGITTAEAIIERLNLNSNYNETITAIINGAPYKHAVSGNAKKFIKALKVLILKQGRLDLVSIHDPKALSKLFESAAQRAGLDSTYAEEILNAIVPRLEGCLLDVLQMTASNAGIDPFRAHVIARGIIDRTKAGNGIDTIARIADNIILGIETTGEELNSFKNGLKTSFNLNSAAAEAIIDILKTDNSIDSQAKEKAGISEIPADIFYQNWRYAQMAFAWERAGTKSEEGNIRNIWRYLRDSKSLTHEQEEMKKFIISLAEAKDVPANEVNSLVDLWIDKIGKLGGGYNISAAMQMANSIQWSMLSSGWVTSFKNGLLGKKFFKKNSRFWTEETARKAAFAVARAAAKYQPVSGDYVKKYIELPDDKRSIEAADKLVWEGFIEKLYGDIDGIINNMITSEEISMPKENIADFIGMVKEATETEFTGNKNEIFRTAVGLTQVMVQNLYGVNEIAKRASVDIFGLIKARIDMIKNARDAANKLLSSKFASFTREELDQAKAAASTIPLSVVTNIFGSNDASWKDFFEDSKPDSPSLTFKDKAGNLITAKIIEDKKSQANSDNPHKDDTSAKLNALLSIYSQQHEIASAIDLLARKPADTPASPEAINQAQVAICAPIQKAAADLIAAGVGSMPEKKGYLLIYEEILDGTISLLSQSNNLTISSGYENYNIAQDKLASYVNKDITAYQNQRKAIDLIKKSVAPEYVEKALGLLINAQIEERKIQAELELWAASQVGNNYSELYGFDRTIEEAASVPIAAAIIAQLKEGPNIDLSKEVASIVNNLITQQANTDAAKTILNDERKKILAALAKTITEGTVIFRGSNPGADFDSVYRLSRMANFRWLKGKDVNTNAEINGSTVNEQVGTLARTMVKNVLTEMQGFYKVSTRLAQRIKVELVQPLRLSNNETENQKLQLEKGLLYEDIARKLMFHIENGEGSVQAAKKVWEDVKKTLDPDAAKFTKAYNHQNPIGFSKMEAIRKNLFTIAEEAAVEFHSHTALSIIHNKIKSHPPNNKKDLDLSKARNAALIAIKPSLKKETRTVAKKVKARIINEITRIKEQEYWATKYAEAKENHDSALMLECEQNLPLKGEVSTWAAQYSHGEEHPELYLGNRARTCSEYAAWISSAQHAAEVSVENGMLVEDGLMLRKIAKLADQVINIIRTVPKEDGRKEEILKLFPNSNVVDHATTGTINRLIDDTSNPFEYDFKTNGARTFNTFTDNNLAVLNRRIDDFTSLLSVLLDQKENNRDGFVNCLDEKRFPKTKVEQVKSIIQMNADTDNYFYPELLQAASHFRHTKGMLANPNDILQFGLNYTVPDGAPFGRFQRHRDLGGPQNSNEARTAGAPFYNVRNRFELLSLAATLTGYANFLPVEVAKLMTEYTIEPNLAATSYHGQRLLERFLGNKFWDVDGKNKYNDTRWLDFGKRKANYYKSNLDPDNKLTSWQLQQKRLSLLLNNFSRRWGRKEHFWDLVMSTSHWPLMISLLSLGTLTAGNAATFVAGSLIGLTAGSFLVAPLLSIAGVGAGVWAAGKIVAYVGGRPLTLNNFYRGRRVYVINPSEDLATSYTAIIKFIRLTSVRGLRQQNDAMLEFNADMFQKLRWMAMNAALIRMAVKYCWKYRKVMPAKTAFDLIQGPLYNMFGMPGLANAYASLGFIFFGHPSIMMPNPNAFGTTFKEPLNWIIETGFVNYLMIEGVLRYSRISAGSSWTGVTSNMGYEKVMLHFNYNYVMRRFWHNEKAGFNVTDPLEQPMKVKSFGKKLFSEEYMGRSKLLTVLNFLAIYRLGRHVFSGAKYVDFYELGIASMIFWIGLASYYTIRGYGLNQGVSPIEDAKQWEEKNHIWAYGSVK</sequence>
<feature type="transmembrane region" description="Helical" evidence="2">
    <location>
        <begin position="174"/>
        <end position="192"/>
    </location>
</feature>
<keyword evidence="1" id="KW-0175">Coiled coil</keyword>
<keyword evidence="2" id="KW-0812">Transmembrane</keyword>
<keyword evidence="2" id="KW-1133">Transmembrane helix</keyword>
<feature type="coiled-coil region" evidence="1">
    <location>
        <begin position="751"/>
        <end position="778"/>
    </location>
</feature>
<dbReference type="Proteomes" id="UP000488506">
    <property type="component" value="Unassembled WGS sequence"/>
</dbReference>
<feature type="transmembrane region" description="Helical" evidence="2">
    <location>
        <begin position="245"/>
        <end position="266"/>
    </location>
</feature>